<feature type="coiled-coil region" evidence="1">
    <location>
        <begin position="55"/>
        <end position="107"/>
    </location>
</feature>
<reference evidence="3 4" key="1">
    <citation type="submission" date="2016-07" db="EMBL/GenBank/DDBJ databases">
        <title>Pervasive Adenine N6-methylation of Active Genes in Fungi.</title>
        <authorList>
            <consortium name="DOE Joint Genome Institute"/>
            <person name="Mondo S.J."/>
            <person name="Dannebaum R.O."/>
            <person name="Kuo R.C."/>
            <person name="Labutti K."/>
            <person name="Haridas S."/>
            <person name="Kuo A."/>
            <person name="Salamov A."/>
            <person name="Ahrendt S.R."/>
            <person name="Lipzen A."/>
            <person name="Sullivan W."/>
            <person name="Andreopoulos W.B."/>
            <person name="Clum A."/>
            <person name="Lindquist E."/>
            <person name="Daum C."/>
            <person name="Ramamoorthy G.K."/>
            <person name="Gryganskyi A."/>
            <person name="Culley D."/>
            <person name="Magnuson J.K."/>
            <person name="James T.Y."/>
            <person name="O'Malley M.A."/>
            <person name="Stajich J.E."/>
            <person name="Spatafora J.W."/>
            <person name="Visel A."/>
            <person name="Grigoriev I.V."/>
        </authorList>
    </citation>
    <scope>NUCLEOTIDE SEQUENCE [LARGE SCALE GENOMIC DNA]</scope>
    <source>
        <strain evidence="3 4">12-1054</strain>
    </source>
</reference>
<comment type="caution">
    <text evidence="3">The sequence shown here is derived from an EMBL/GenBank/DDBJ whole genome shotgun (WGS) entry which is preliminary data.</text>
</comment>
<dbReference type="PROSITE" id="PS50888">
    <property type="entry name" value="BHLH"/>
    <property type="match status" value="1"/>
</dbReference>
<dbReference type="Gene3D" id="4.10.280.10">
    <property type="entry name" value="Helix-loop-helix DNA-binding domain"/>
    <property type="match status" value="1"/>
</dbReference>
<evidence type="ECO:0000256" key="1">
    <source>
        <dbReference type="SAM" id="Coils"/>
    </source>
</evidence>
<dbReference type="OMA" id="CEQAISE"/>
<keyword evidence="4" id="KW-1185">Reference proteome</keyword>
<dbReference type="GO" id="GO:0046983">
    <property type="term" value="F:protein dimerization activity"/>
    <property type="evidence" value="ECO:0007669"/>
    <property type="project" value="InterPro"/>
</dbReference>
<dbReference type="EMBL" id="MCFI01000011">
    <property type="protein sequence ID" value="ORY81502.1"/>
    <property type="molecule type" value="Genomic_DNA"/>
</dbReference>
<organism evidence="3 4">
    <name type="scientific">Protomyces lactucae-debilis</name>
    <dbReference type="NCBI Taxonomy" id="2754530"/>
    <lineage>
        <taxon>Eukaryota</taxon>
        <taxon>Fungi</taxon>
        <taxon>Dikarya</taxon>
        <taxon>Ascomycota</taxon>
        <taxon>Taphrinomycotina</taxon>
        <taxon>Taphrinomycetes</taxon>
        <taxon>Taphrinales</taxon>
        <taxon>Protomycetaceae</taxon>
        <taxon>Protomyces</taxon>
    </lineage>
</organism>
<evidence type="ECO:0000313" key="3">
    <source>
        <dbReference type="EMBL" id="ORY81502.1"/>
    </source>
</evidence>
<keyword evidence="1" id="KW-0175">Coiled coil</keyword>
<feature type="non-terminal residue" evidence="3">
    <location>
        <position position="115"/>
    </location>
</feature>
<proteinExistence type="predicted"/>
<dbReference type="SMART" id="SM00353">
    <property type="entry name" value="HLH"/>
    <property type="match status" value="1"/>
</dbReference>
<sequence length="115" mass="13656">DRPAQGTEEWNQMRRINHKEVERKRRETINEGIGMLSALVQKEYSQPERNKGAILRKAAQYIEKLKNNETNLTERYTLDKLLSDQTIADLQSKLEKTKQECERAWREVDIWKRAA</sequence>
<accession>A0A1Y2FC58</accession>
<protein>
    <recommendedName>
        <fullName evidence="2">BHLH domain-containing protein</fullName>
    </recommendedName>
</protein>
<feature type="domain" description="BHLH" evidence="2">
    <location>
        <begin position="13"/>
        <end position="65"/>
    </location>
</feature>
<dbReference type="PANTHER" id="PTHR47787">
    <property type="entry name" value="CENTROMERE-BINDING PROTEIN 1"/>
    <property type="match status" value="1"/>
</dbReference>
<feature type="non-terminal residue" evidence="3">
    <location>
        <position position="1"/>
    </location>
</feature>
<dbReference type="SUPFAM" id="SSF47459">
    <property type="entry name" value="HLH, helix-loop-helix DNA-binding domain"/>
    <property type="match status" value="1"/>
</dbReference>
<dbReference type="OrthoDB" id="71302at2759"/>
<evidence type="ECO:0000259" key="2">
    <source>
        <dbReference type="PROSITE" id="PS50888"/>
    </source>
</evidence>
<dbReference type="RefSeq" id="XP_040724878.1">
    <property type="nucleotide sequence ID" value="XM_040867094.1"/>
</dbReference>
<dbReference type="AlphaFoldDB" id="A0A1Y2FC58"/>
<dbReference type="GeneID" id="63783693"/>
<dbReference type="InterPro" id="IPR011598">
    <property type="entry name" value="bHLH_dom"/>
</dbReference>
<dbReference type="GO" id="GO:0005634">
    <property type="term" value="C:nucleus"/>
    <property type="evidence" value="ECO:0007669"/>
    <property type="project" value="TreeGrafter"/>
</dbReference>
<dbReference type="STRING" id="56484.A0A1Y2FC58"/>
<dbReference type="Pfam" id="PF00010">
    <property type="entry name" value="HLH"/>
    <property type="match status" value="1"/>
</dbReference>
<gene>
    <name evidence="3" type="ORF">BCR37DRAFT_333296</name>
</gene>
<evidence type="ECO:0000313" key="4">
    <source>
        <dbReference type="Proteomes" id="UP000193685"/>
    </source>
</evidence>
<dbReference type="Proteomes" id="UP000193685">
    <property type="component" value="Unassembled WGS sequence"/>
</dbReference>
<dbReference type="PANTHER" id="PTHR47787:SF1">
    <property type="entry name" value="CENTROMERE-BINDING PROTEIN 1"/>
    <property type="match status" value="1"/>
</dbReference>
<name>A0A1Y2FC58_PROLT</name>
<dbReference type="GO" id="GO:0003700">
    <property type="term" value="F:DNA-binding transcription factor activity"/>
    <property type="evidence" value="ECO:0007669"/>
    <property type="project" value="TreeGrafter"/>
</dbReference>
<dbReference type="InterPro" id="IPR036638">
    <property type="entry name" value="HLH_DNA-bd_sf"/>
</dbReference>